<comment type="caution">
    <text evidence="3">The sequence shown here is derived from an EMBL/GenBank/DDBJ whole genome shotgun (WGS) entry which is preliminary data.</text>
</comment>
<organism evidence="3 4">
    <name type="scientific">Fusarium irregulare</name>
    <dbReference type="NCBI Taxonomy" id="2494466"/>
    <lineage>
        <taxon>Eukaryota</taxon>
        <taxon>Fungi</taxon>
        <taxon>Dikarya</taxon>
        <taxon>Ascomycota</taxon>
        <taxon>Pezizomycotina</taxon>
        <taxon>Sordariomycetes</taxon>
        <taxon>Hypocreomycetidae</taxon>
        <taxon>Hypocreales</taxon>
        <taxon>Nectriaceae</taxon>
        <taxon>Fusarium</taxon>
        <taxon>Fusarium incarnatum-equiseti species complex</taxon>
    </lineage>
</organism>
<dbReference type="InterPro" id="IPR053006">
    <property type="entry name" value="Meiosis_regulatory"/>
</dbReference>
<dbReference type="Proteomes" id="UP001152130">
    <property type="component" value="Unassembled WGS sequence"/>
</dbReference>
<feature type="compositionally biased region" description="Basic residues" evidence="1">
    <location>
        <begin position="248"/>
        <end position="257"/>
    </location>
</feature>
<evidence type="ECO:0000259" key="2">
    <source>
        <dbReference type="SMART" id="SM00974"/>
    </source>
</evidence>
<keyword evidence="4" id="KW-1185">Reference proteome</keyword>
<dbReference type="AlphaFoldDB" id="A0A9W8UAA5"/>
<evidence type="ECO:0000313" key="3">
    <source>
        <dbReference type="EMBL" id="KAJ4012903.1"/>
    </source>
</evidence>
<proteinExistence type="predicted"/>
<accession>A0A9W8UAA5</accession>
<evidence type="ECO:0000313" key="4">
    <source>
        <dbReference type="Proteomes" id="UP001152130"/>
    </source>
</evidence>
<dbReference type="OrthoDB" id="3511049at2759"/>
<feature type="compositionally biased region" description="Acidic residues" evidence="1">
    <location>
        <begin position="293"/>
        <end position="315"/>
    </location>
</feature>
<sequence length="520" mass="59266">MKPNHNSAEALSSLYEAFGLPESGTMPCFAGAADGESPCREALPNRRRSFINILMQLLSLHEFARKDPVVSQSLEKAITDLALKLVCNLPPKSHAVRFKRDLISLLSSKFEQWQSENANAGISKSKRASNQDTRHSSQESGDQTDKDDVLSTSRQEKRQRPELAREKPRDERELFQTPVRGRRLTSGGKGRGGESSKSPPRPSDSDDEFIISPESIASPDPDELFTPLSAASTPCSLASTMEFESRRYPFRNSHRKRQDVSPTRRADLAGVDSLERDMRRKLNLVDLVSDRESDSDEEGGFDEEGEEGESDDEISSDIQRLDAKSDEETTARSLFQPMRFVPKRKEHIRKILEQMAKRAKRAKDGRNHGWIYGFTDASAPGHIKIGYTKDSVEKRKQKWIRTCGHEELNLEFEAEMPCAVERMEQLVHLTLHMEREDAWCPFKECKKKHKEWFEISRKEAESVVKMWQRFSKLMPYHESGYLDDIWSAIVATALRDGPYSSSSKEWLEKELLAIISEQEG</sequence>
<reference evidence="3" key="1">
    <citation type="submission" date="2022-10" db="EMBL/GenBank/DDBJ databases">
        <title>Fusarium specimens isolated from Avocado Roots.</title>
        <authorList>
            <person name="Stajich J."/>
            <person name="Roper C."/>
            <person name="Heimlech-Rivalta G."/>
        </authorList>
    </citation>
    <scope>NUCLEOTIDE SEQUENCE</scope>
    <source>
        <strain evidence="3">CF00143</strain>
    </source>
</reference>
<feature type="domain" description="Bacteriophage T5 Orf172 DNA-binding" evidence="2">
    <location>
        <begin position="377"/>
        <end position="467"/>
    </location>
</feature>
<protein>
    <recommendedName>
        <fullName evidence="2">Bacteriophage T5 Orf172 DNA-binding domain-containing protein</fullName>
    </recommendedName>
</protein>
<feature type="region of interest" description="Disordered" evidence="1">
    <location>
        <begin position="242"/>
        <end position="268"/>
    </location>
</feature>
<feature type="compositionally biased region" description="Basic and acidic residues" evidence="1">
    <location>
        <begin position="132"/>
        <end position="174"/>
    </location>
</feature>
<feature type="region of interest" description="Disordered" evidence="1">
    <location>
        <begin position="287"/>
        <end position="329"/>
    </location>
</feature>
<dbReference type="SMART" id="SM00974">
    <property type="entry name" value="T5orf172"/>
    <property type="match status" value="1"/>
</dbReference>
<dbReference type="InterPro" id="IPR018306">
    <property type="entry name" value="Phage_T5_Orf172_DNA-bd"/>
</dbReference>
<name>A0A9W8UAA5_9HYPO</name>
<dbReference type="PANTHER" id="PTHR28094:SF1">
    <property type="entry name" value="MEIOTICALLY UP-REGULATED GENE 113 PROTEIN"/>
    <property type="match status" value="1"/>
</dbReference>
<dbReference type="EMBL" id="JAPDHF010000009">
    <property type="protein sequence ID" value="KAJ4012903.1"/>
    <property type="molecule type" value="Genomic_DNA"/>
</dbReference>
<gene>
    <name evidence="3" type="ORF">NW766_006716</name>
</gene>
<dbReference type="PANTHER" id="PTHR28094">
    <property type="entry name" value="MEIOTICALLY UP-REGULATED GENE 113 PROTEIN"/>
    <property type="match status" value="1"/>
</dbReference>
<feature type="region of interest" description="Disordered" evidence="1">
    <location>
        <begin position="118"/>
        <end position="230"/>
    </location>
</feature>
<dbReference type="Pfam" id="PF10544">
    <property type="entry name" value="T5orf172"/>
    <property type="match status" value="1"/>
</dbReference>
<feature type="compositionally biased region" description="Basic and acidic residues" evidence="1">
    <location>
        <begin position="258"/>
        <end position="268"/>
    </location>
</feature>
<feature type="compositionally biased region" description="Basic and acidic residues" evidence="1">
    <location>
        <begin position="319"/>
        <end position="329"/>
    </location>
</feature>
<evidence type="ECO:0000256" key="1">
    <source>
        <dbReference type="SAM" id="MobiDB-lite"/>
    </source>
</evidence>